<dbReference type="Proteomes" id="UP000186303">
    <property type="component" value="Chromosome 1"/>
</dbReference>
<evidence type="ECO:0000256" key="2">
    <source>
        <dbReference type="ARBA" id="ARBA00022679"/>
    </source>
</evidence>
<evidence type="ECO:0000313" key="6">
    <source>
        <dbReference type="Proteomes" id="UP000186303"/>
    </source>
</evidence>
<dbReference type="InterPro" id="IPR016181">
    <property type="entry name" value="Acyl_CoA_acyltransferase"/>
</dbReference>
<evidence type="ECO:0000313" key="5">
    <source>
        <dbReference type="EMBL" id="SHO76016.1"/>
    </source>
</evidence>
<dbReference type="OMA" id="WHVPRYH"/>
<dbReference type="PANTHER" id="PTHR13256:SF16">
    <property type="entry name" value="ALPHA_BETA-TUBULIN-N-ACETYLTRANSFERASE 9"/>
    <property type="match status" value="1"/>
</dbReference>
<evidence type="ECO:0000256" key="3">
    <source>
        <dbReference type="ARBA" id="ARBA00023315"/>
    </source>
</evidence>
<comment type="similarity">
    <text evidence="1">Belongs to the acetyltransferase family. GNAT subfamily.</text>
</comment>
<dbReference type="AlphaFoldDB" id="A0A1M8A0Q6"/>
<keyword evidence="6" id="KW-1185">Reference proteome</keyword>
<reference evidence="6" key="1">
    <citation type="journal article" date="2017" name="Nucleic Acids Res.">
        <title>Proteogenomics produces comprehensive and highly accurate protein-coding gene annotation in a complete genome assembly of Malassezia sympodialis.</title>
        <authorList>
            <person name="Zhu Y."/>
            <person name="Engstroem P.G."/>
            <person name="Tellgren-Roth C."/>
            <person name="Baudo C.D."/>
            <person name="Kennell J.C."/>
            <person name="Sun S."/>
            <person name="Billmyre R.B."/>
            <person name="Schroeder M.S."/>
            <person name="Andersson A."/>
            <person name="Holm T."/>
            <person name="Sigurgeirsson B."/>
            <person name="Wu G."/>
            <person name="Sankaranarayanan S.R."/>
            <person name="Siddharthan R."/>
            <person name="Sanyal K."/>
            <person name="Lundeberg J."/>
            <person name="Nystedt B."/>
            <person name="Boekhout T."/>
            <person name="Dawson T.L. Jr."/>
            <person name="Heitman J."/>
            <person name="Scheynius A."/>
            <person name="Lehtioe J."/>
        </authorList>
    </citation>
    <scope>NUCLEOTIDE SEQUENCE [LARGE SCALE GENOMIC DNA]</scope>
    <source>
        <strain evidence="6">ATCC 42132</strain>
    </source>
</reference>
<dbReference type="PANTHER" id="PTHR13256">
    <property type="entry name" value="N-ACETYLTRANSFERASE 9"/>
    <property type="match status" value="1"/>
</dbReference>
<dbReference type="STRING" id="1230383.A0A1M8A0Q6"/>
<dbReference type="Pfam" id="PF13302">
    <property type="entry name" value="Acetyltransf_3"/>
    <property type="match status" value="1"/>
</dbReference>
<keyword evidence="3" id="KW-0012">Acyltransferase</keyword>
<dbReference type="InterPro" id="IPR000182">
    <property type="entry name" value="GNAT_dom"/>
</dbReference>
<gene>
    <name evidence="5" type="ORF">MSYG_0350</name>
</gene>
<dbReference type="OrthoDB" id="5043642at2759"/>
<evidence type="ECO:0000259" key="4">
    <source>
        <dbReference type="Pfam" id="PF13302"/>
    </source>
</evidence>
<protein>
    <recommendedName>
        <fullName evidence="4">N-acetyltransferase domain-containing protein</fullName>
    </recommendedName>
</protein>
<accession>A0A1M8A0Q6</accession>
<evidence type="ECO:0000256" key="1">
    <source>
        <dbReference type="ARBA" id="ARBA00009342"/>
    </source>
</evidence>
<dbReference type="GO" id="GO:0008080">
    <property type="term" value="F:N-acetyltransferase activity"/>
    <property type="evidence" value="ECO:0007669"/>
    <property type="project" value="InterPro"/>
</dbReference>
<proteinExistence type="inferred from homology"/>
<dbReference type="VEuPathDB" id="FungiDB:MSYG_0350"/>
<dbReference type="Gene3D" id="3.40.630.30">
    <property type="match status" value="1"/>
</dbReference>
<sequence length="211" mass="23882">MRLNEHTVLRGERVVLVPYRREHVETYHAWMQDPVLQAQTASEPLTLDEEYEMQQSWRDDDDKLTFIVMALTHDVPRNVDTTALLSACAMVGDVNVFLTPHYGDDEDAPPSTYAEMEVMIAEHAWRRRGLGREAVQMLLHYITQAAGPPFPLDPSCLFARISMSNAPSIALFEQLGFQVVKENTVFEEVEMTVVDAARLQTIAPVAVLAWP</sequence>
<dbReference type="InterPro" id="IPR039135">
    <property type="entry name" value="NAT9-like"/>
</dbReference>
<dbReference type="EMBL" id="LT671821">
    <property type="protein sequence ID" value="SHO76016.1"/>
    <property type="molecule type" value="Genomic_DNA"/>
</dbReference>
<name>A0A1M8A0Q6_MALS4</name>
<feature type="domain" description="N-acetyltransferase" evidence="4">
    <location>
        <begin position="13"/>
        <end position="178"/>
    </location>
</feature>
<dbReference type="SUPFAM" id="SSF55729">
    <property type="entry name" value="Acyl-CoA N-acyltransferases (Nat)"/>
    <property type="match status" value="1"/>
</dbReference>
<keyword evidence="2" id="KW-0808">Transferase</keyword>
<organism evidence="5 6">
    <name type="scientific">Malassezia sympodialis (strain ATCC 42132)</name>
    <name type="common">Atopic eczema-associated yeast</name>
    <dbReference type="NCBI Taxonomy" id="1230383"/>
    <lineage>
        <taxon>Eukaryota</taxon>
        <taxon>Fungi</taxon>
        <taxon>Dikarya</taxon>
        <taxon>Basidiomycota</taxon>
        <taxon>Ustilaginomycotina</taxon>
        <taxon>Malasseziomycetes</taxon>
        <taxon>Malasseziales</taxon>
        <taxon>Malasseziaceae</taxon>
        <taxon>Malassezia</taxon>
    </lineage>
</organism>